<dbReference type="SUPFAM" id="SSF103612">
    <property type="entry name" value="SBT domain"/>
    <property type="match status" value="1"/>
</dbReference>
<dbReference type="PANTHER" id="PTHR31251:SF169">
    <property type="entry name" value="SQUAMOSA PROMOTER-BINDING-LIKE PROTEIN 8"/>
    <property type="match status" value="1"/>
</dbReference>
<dbReference type="PANTHER" id="PTHR31251">
    <property type="entry name" value="SQUAMOSA PROMOTER-BINDING-LIKE PROTEIN 4"/>
    <property type="match status" value="1"/>
</dbReference>
<dbReference type="PROSITE" id="PS51141">
    <property type="entry name" value="ZF_SBP"/>
    <property type="match status" value="1"/>
</dbReference>
<dbReference type="Proteomes" id="UP000613740">
    <property type="component" value="Unassembled WGS sequence"/>
</dbReference>
<feature type="region of interest" description="Disordered" evidence="4">
    <location>
        <begin position="449"/>
        <end position="468"/>
    </location>
</feature>
<gene>
    <name evidence="6" type="ORF">HYH02_002185</name>
</gene>
<feature type="compositionally biased region" description="Low complexity" evidence="4">
    <location>
        <begin position="529"/>
        <end position="545"/>
    </location>
</feature>
<feature type="compositionally biased region" description="Low complexity" evidence="4">
    <location>
        <begin position="1369"/>
        <end position="1378"/>
    </location>
</feature>
<feature type="compositionally biased region" description="Polar residues" evidence="4">
    <location>
        <begin position="619"/>
        <end position="629"/>
    </location>
</feature>
<feature type="region of interest" description="Disordered" evidence="4">
    <location>
        <begin position="385"/>
        <end position="431"/>
    </location>
</feature>
<evidence type="ECO:0000256" key="4">
    <source>
        <dbReference type="SAM" id="MobiDB-lite"/>
    </source>
</evidence>
<evidence type="ECO:0000256" key="3">
    <source>
        <dbReference type="ARBA" id="ARBA00022833"/>
    </source>
</evidence>
<reference evidence="6" key="1">
    <citation type="journal article" date="2020" name="bioRxiv">
        <title>Comparative genomics of Chlamydomonas.</title>
        <authorList>
            <person name="Craig R.J."/>
            <person name="Hasan A.R."/>
            <person name="Ness R.W."/>
            <person name="Keightley P.D."/>
        </authorList>
    </citation>
    <scope>NUCLEOTIDE SEQUENCE</scope>
    <source>
        <strain evidence="6">CCAP 11/173</strain>
    </source>
</reference>
<feature type="region of interest" description="Disordered" evidence="4">
    <location>
        <begin position="1445"/>
        <end position="1488"/>
    </location>
</feature>
<evidence type="ECO:0000313" key="7">
    <source>
        <dbReference type="Proteomes" id="UP000613740"/>
    </source>
</evidence>
<feature type="compositionally biased region" description="Gly residues" evidence="4">
    <location>
        <begin position="1572"/>
        <end position="1583"/>
    </location>
</feature>
<sequence>MSAALNAPARRRRAVAEQAQEEEDWSIDDWSWDARAMTARKKARTNDDAANISGVLAASATIVVARSVPEVANPKFANVPIYCTLKKLDDAPSNPTCVVEGCGVSLVGLKRYFTRLRICESHLACPQIVVDGVLSRFCQQCGRFQPLEEFTGKKKSCTARLEKVNARHREKAAAKQGGRRPDPTPGAAPPAWEDGVPPEAVVVPQELLPGSLTVVGGSGAATARGGVLGAATVSVGVAGNVKAEPAHSGPAAGMRGSSPTISGSAGGGGGADMARASSLSNGATSSMDGVGAVGGMAGMGSLQGAASLQPAAPATVAVSAGTGGGAMPLNKSGSFGAAASSGAGSSGAVAAAGDEVPGLTSGTDGGAVGPVLKLQRMVTTTGPGIVYYSTRRPTPPPPAAPPKPALDPAAAPARSPPAADSERPATPGEPRVAYWSLVTTAIAIRRTGGASTAASGSDSLSLPVPPPPEDVKRALAVAHPQLYQPVAVAQSVSPPQAEGGSGSGSPPGSVAGSGSQCNLAGMQGESRPSCGASESSGGVGSDSSGVPPRAQPPTAYEEAAARPAGSTHSAASGGGGVSGTAAAPPSPHASQSTDGAATSAAGRGHGSGAAGPDGDVTGTFATSRPSAAPTSITHVAERLNTIMSELQPLMQQVQQLAAGDGSSGPAAAASPLVAPGVAEGVMDAMNRAQSLAVIVQQQQQQHMLQSQRQASVEPAPLQQAPSYVQVAPPQQRGQPAAVLYTQSQSLKSVLIRRPTVPPQQTPQPTSSYVSHLPPPQQQQQQQQQQQVQLQLQAHASAQLPPQYSGGHGYPHSVNLPAASSGNFLPQPPSQQAYAVPPPQQQQQQQPRTFLQPGYANGNGHMPLHAGGGPGGMGPQAAAAAAGGGGPMYDADSDDEDMLAELFQAMADDPDIVTGGQGYANGHANGNGVHHAIAQQQPQPMMVQMQHQQQAPPQHQQQQVTYYYQQPQMLQQQQQQQQQAIVYAQQGPSQPGYTAPQQQHHYHMDVHQQSHPHQQHQHMQMQHQHQQLHQLHQQQQRQMQYAALLEQQQQQMAAAAEAQARSRTVAVAAQQGIAVHRTALASMPYGVGGAAAAGVWPGMAPASASTMGVVDVPVEMDRISIKAMNMQPNELPGNLRQGMARWLRGANAEAVTATLRPGCLQLVVDVHRPLAAARGGADLASLLIPGHDADQAAADVFRFMGQRLRDTYVQVGSQVLQILVGEDPAVVSWEHAAEMGGLKGAKQPRLAAASAAAVCAGGAARLALLGTHLRQPGVKVFARLRGRDLPAATCDDEELEGQEASAPPTPQAHERLGMAVEVPAAGVGLMVVEVGVGHLLGGWWPVLVLPRGRDAAAAELTGLLGPGAASTSVASTATAAGAQEEGEENGERRAGREMLNRRMTLDLGQVLDTWAAITTAQTAAAAAAVAAEVAAAAAAAAEAEAEALNSPLSPGAESSAGSSSSNVSDSGASAGALAGPQRSASPDSPNMAGVAAAAGGLARSSRSSVATATTTVSAAGGWGFTDAGDSFMLSSAMSSTRLTVSRVSNAPGAANLAPIGERGRIGSGSGSPPPEHAGGGAAGPAGGRTGGAALSPAAAAGVAAAGRAAALSAAAAAAVASGPSAGLVRQSLCKTSRLLLFSVVRGLPCLTELLLDAAASLAAAATSDGGRSHAAPAAVAAADPTALRETLVASGVDPQVLLPLAVLSGSTATVDVLTSFAQEVLRAPLRLDLPQGPAGMSLLHLAALMDDGGAMSRHLIATQPWAPWAWVCLNWRPPGLAENSATPPARAAADTADAAAADAEAEAEAGSSSALRLTPGALSLLLGREEPLRLAASLLSLRDGDVLAGGPEREAEVERERRLWERPALATVPEDEVLGGAVEDVMEAWGRMSAAVMKALCDALAAARV</sequence>
<feature type="region of interest" description="Disordered" evidence="4">
    <location>
        <begin position="490"/>
        <end position="629"/>
    </location>
</feature>
<dbReference type="InterPro" id="IPR036893">
    <property type="entry name" value="SBP_sf"/>
</dbReference>
<feature type="compositionally biased region" description="Low complexity" evidence="4">
    <location>
        <begin position="1448"/>
        <end position="1474"/>
    </location>
</feature>
<protein>
    <recommendedName>
        <fullName evidence="5">SBP-type domain-containing protein</fullName>
    </recommendedName>
</protein>
<feature type="region of interest" description="Disordered" evidence="4">
    <location>
        <begin position="1369"/>
        <end position="1393"/>
    </location>
</feature>
<feature type="region of interest" description="Disordered" evidence="4">
    <location>
        <begin position="755"/>
        <end position="887"/>
    </location>
</feature>
<feature type="region of interest" description="Disordered" evidence="4">
    <location>
        <begin position="1547"/>
        <end position="1583"/>
    </location>
</feature>
<feature type="compositionally biased region" description="Pro residues" evidence="4">
    <location>
        <begin position="393"/>
        <end position="405"/>
    </location>
</feature>
<dbReference type="GO" id="GO:0005634">
    <property type="term" value="C:nucleus"/>
    <property type="evidence" value="ECO:0007669"/>
    <property type="project" value="InterPro"/>
</dbReference>
<proteinExistence type="predicted"/>
<keyword evidence="2" id="KW-0863">Zinc-finger</keyword>
<keyword evidence="7" id="KW-1185">Reference proteome</keyword>
<evidence type="ECO:0000259" key="5">
    <source>
        <dbReference type="PROSITE" id="PS51141"/>
    </source>
</evidence>
<evidence type="ECO:0000256" key="2">
    <source>
        <dbReference type="ARBA" id="ARBA00022771"/>
    </source>
</evidence>
<dbReference type="InterPro" id="IPR004333">
    <property type="entry name" value="SBP_dom"/>
</dbReference>
<name>A0A835WSZ2_9CHLO</name>
<dbReference type="OrthoDB" id="547890at2759"/>
<dbReference type="Pfam" id="PF03110">
    <property type="entry name" value="SBP"/>
    <property type="match status" value="1"/>
</dbReference>
<evidence type="ECO:0000256" key="1">
    <source>
        <dbReference type="ARBA" id="ARBA00022723"/>
    </source>
</evidence>
<evidence type="ECO:0000313" key="6">
    <source>
        <dbReference type="EMBL" id="KAG2452839.1"/>
    </source>
</evidence>
<feature type="compositionally biased region" description="Basic and acidic residues" evidence="4">
    <location>
        <begin position="1384"/>
        <end position="1393"/>
    </location>
</feature>
<keyword evidence="1" id="KW-0479">Metal-binding</keyword>
<feature type="region of interest" description="Disordered" evidence="4">
    <location>
        <begin position="246"/>
        <end position="273"/>
    </location>
</feature>
<feature type="region of interest" description="Disordered" evidence="4">
    <location>
        <begin position="1"/>
        <end position="20"/>
    </location>
</feature>
<dbReference type="GO" id="GO:0008270">
    <property type="term" value="F:zinc ion binding"/>
    <property type="evidence" value="ECO:0007669"/>
    <property type="project" value="UniProtKB-KW"/>
</dbReference>
<feature type="compositionally biased region" description="Low complexity" evidence="4">
    <location>
        <begin position="449"/>
        <end position="462"/>
    </location>
</feature>
<feature type="region of interest" description="Disordered" evidence="4">
    <location>
        <begin position="168"/>
        <end position="196"/>
    </location>
</feature>
<comment type="caution">
    <text evidence="6">The sequence shown here is derived from an EMBL/GenBank/DDBJ whole genome shotgun (WGS) entry which is preliminary data.</text>
</comment>
<feature type="compositionally biased region" description="Low complexity" evidence="4">
    <location>
        <begin position="829"/>
        <end position="846"/>
    </location>
</feature>
<feature type="compositionally biased region" description="Low complexity" evidence="4">
    <location>
        <begin position="579"/>
        <end position="602"/>
    </location>
</feature>
<dbReference type="EMBL" id="JAEHOD010000004">
    <property type="protein sequence ID" value="KAG2452839.1"/>
    <property type="molecule type" value="Genomic_DNA"/>
</dbReference>
<feature type="compositionally biased region" description="Low complexity" evidence="4">
    <location>
        <begin position="506"/>
        <end position="516"/>
    </location>
</feature>
<dbReference type="GO" id="GO:0003677">
    <property type="term" value="F:DNA binding"/>
    <property type="evidence" value="ECO:0007669"/>
    <property type="project" value="InterPro"/>
</dbReference>
<feature type="compositionally biased region" description="Low complexity" evidence="4">
    <location>
        <begin position="762"/>
        <end position="802"/>
    </location>
</feature>
<feature type="domain" description="SBP-type" evidence="5">
    <location>
        <begin position="94"/>
        <end position="171"/>
    </location>
</feature>
<feature type="compositionally biased region" description="Low complexity" evidence="4">
    <location>
        <begin position="406"/>
        <end position="419"/>
    </location>
</feature>
<keyword evidence="3" id="KW-0862">Zinc</keyword>
<dbReference type="Gene3D" id="4.10.1100.10">
    <property type="entry name" value="Transcription factor, SBP-box domain"/>
    <property type="match status" value="1"/>
</dbReference>
<organism evidence="6 7">
    <name type="scientific">Chlamydomonas schloesseri</name>
    <dbReference type="NCBI Taxonomy" id="2026947"/>
    <lineage>
        <taxon>Eukaryota</taxon>
        <taxon>Viridiplantae</taxon>
        <taxon>Chlorophyta</taxon>
        <taxon>core chlorophytes</taxon>
        <taxon>Chlorophyceae</taxon>
        <taxon>CS clade</taxon>
        <taxon>Chlamydomonadales</taxon>
        <taxon>Chlamydomonadaceae</taxon>
        <taxon>Chlamydomonas</taxon>
    </lineage>
</organism>
<accession>A0A835WSZ2</accession>
<dbReference type="InterPro" id="IPR044817">
    <property type="entry name" value="SBP-like"/>
</dbReference>